<dbReference type="AlphaFoldDB" id="A0AAE3IS23"/>
<gene>
    <name evidence="2" type="ORF">OEV98_08425</name>
</gene>
<feature type="domain" description="YkoP-like" evidence="1">
    <location>
        <begin position="3"/>
        <end position="179"/>
    </location>
</feature>
<dbReference type="InterPro" id="IPR054467">
    <property type="entry name" value="YkoP-like_dom"/>
</dbReference>
<dbReference type="Pfam" id="PF22790">
    <property type="entry name" value="YkoP"/>
    <property type="match status" value="1"/>
</dbReference>
<dbReference type="RefSeq" id="WP_263072826.1">
    <property type="nucleotide sequence ID" value="NZ_JAOUSF010000003.1"/>
</dbReference>
<name>A0AAE3IS23_9BACI</name>
<dbReference type="Proteomes" id="UP001209318">
    <property type="component" value="Unassembled WGS sequence"/>
</dbReference>
<sequence length="200" mass="23559">MRNLILLCWRLIDPFYYFFSRLTYIKNGENIFRVRLTKYKGYNVTLADGTTIHKNDLLIKIHLHNVKLLSELLSIQDDFQKGKLFYHSIKKSLPELANYVQNHPKKEQIKGIIGITSLKFGNNRLGFETHAIQNSVYRKMKWLAFLPINLLSLSILQHNQKKTSEPAYIFISKDILLTKHLQQHMQQEAISFDRKVMTSH</sequence>
<evidence type="ECO:0000259" key="1">
    <source>
        <dbReference type="Pfam" id="PF22790"/>
    </source>
</evidence>
<comment type="caution">
    <text evidence="2">The sequence shown here is derived from an EMBL/GenBank/DDBJ whole genome shotgun (WGS) entry which is preliminary data.</text>
</comment>
<reference evidence="2" key="1">
    <citation type="submission" date="2022-10" db="EMBL/GenBank/DDBJ databases">
        <title>Description of Fervidibacillus gen. nov. in the family Fervidibacillaceae fam. nov. with two species, Fervidibacillus albus sp. nov., and Fervidibacillus halotolerans sp. nov., isolated from tidal flat sediments.</title>
        <authorList>
            <person name="Kwon K.K."/>
            <person name="Yang S.-H."/>
        </authorList>
    </citation>
    <scope>NUCLEOTIDE SEQUENCE</scope>
    <source>
        <strain evidence="2">JCM 19140</strain>
    </source>
</reference>
<proteinExistence type="predicted"/>
<accession>A0AAE3IS23</accession>
<dbReference type="EMBL" id="JAOUSF010000003">
    <property type="protein sequence ID" value="MCU9613583.1"/>
    <property type="molecule type" value="Genomic_DNA"/>
</dbReference>
<keyword evidence="3" id="KW-1185">Reference proteome</keyword>
<organism evidence="2 3">
    <name type="scientific">Perspicuibacillus lycopersici</name>
    <dbReference type="NCBI Taxonomy" id="1325689"/>
    <lineage>
        <taxon>Bacteria</taxon>
        <taxon>Bacillati</taxon>
        <taxon>Bacillota</taxon>
        <taxon>Bacilli</taxon>
        <taxon>Bacillales</taxon>
        <taxon>Bacillaceae</taxon>
        <taxon>Perspicuibacillus</taxon>
    </lineage>
</organism>
<protein>
    <recommendedName>
        <fullName evidence="1">YkoP-like domain-containing protein</fullName>
    </recommendedName>
</protein>
<evidence type="ECO:0000313" key="2">
    <source>
        <dbReference type="EMBL" id="MCU9613583.1"/>
    </source>
</evidence>
<evidence type="ECO:0000313" key="3">
    <source>
        <dbReference type="Proteomes" id="UP001209318"/>
    </source>
</evidence>